<dbReference type="Pfam" id="PF13426">
    <property type="entry name" value="PAS_9"/>
    <property type="match status" value="1"/>
</dbReference>
<dbReference type="PROSITE" id="PS50112">
    <property type="entry name" value="PAS"/>
    <property type="match status" value="1"/>
</dbReference>
<proteinExistence type="predicted"/>
<dbReference type="InterPro" id="IPR029016">
    <property type="entry name" value="GAF-like_dom_sf"/>
</dbReference>
<dbReference type="SMART" id="SM00387">
    <property type="entry name" value="HATPase_c"/>
    <property type="match status" value="1"/>
</dbReference>
<reference evidence="10" key="1">
    <citation type="journal article" date="2014" name="Int. J. Syst. Evol. Microbiol.">
        <title>Complete genome sequence of Corynebacterium casei LMG S-19264T (=DSM 44701T), isolated from a smear-ripened cheese.</title>
        <authorList>
            <consortium name="US DOE Joint Genome Institute (JGI-PGF)"/>
            <person name="Walter F."/>
            <person name="Albersmeier A."/>
            <person name="Kalinowski J."/>
            <person name="Ruckert C."/>
        </authorList>
    </citation>
    <scope>NUCLEOTIDE SEQUENCE</scope>
    <source>
        <strain evidence="10">CGMCC 1.12195</strain>
    </source>
</reference>
<feature type="domain" description="PAS" evidence="8">
    <location>
        <begin position="603"/>
        <end position="658"/>
    </location>
</feature>
<evidence type="ECO:0000256" key="4">
    <source>
        <dbReference type="ARBA" id="ARBA00022679"/>
    </source>
</evidence>
<dbReference type="Gene3D" id="3.30.450.40">
    <property type="match status" value="1"/>
</dbReference>
<accession>A0A917HS00</accession>
<dbReference type="SMART" id="SM00086">
    <property type="entry name" value="PAC"/>
    <property type="match status" value="4"/>
</dbReference>
<dbReference type="PROSITE" id="PS50109">
    <property type="entry name" value="HIS_KIN"/>
    <property type="match status" value="1"/>
</dbReference>
<dbReference type="Pfam" id="PF00989">
    <property type="entry name" value="PAS"/>
    <property type="match status" value="1"/>
</dbReference>
<sequence>MEKNTPDKLMDDPYKIMADNVPALMWIAATDKRRHVFNAGWLRFTGRTLEQEQGDGWLDSVHPDDLQRCMTAYAVAIDSHKPYRMVYRLRRHDGAYRWLSESGAPRYLPDGSYAGFVGSCTDVDEIARIPVSPSAVPDQANIDLATRNKELEERIRSGIAAIAKSEMAMHAMNEELTAANEELAAINEELTATNEELRMTNDDLAESEFKTRSIIANAPFPIAVYAGREMRIAEANQAIMDVWGKGNDVIGKRYADVLPELRDQHIYEQLDAVFTTGRPFNTRNQRVDLTLGGVLKTFYFNYSFTPLKDRFGRVYGVMNTAADVTDVVLAKQRVEHSQKMLHNIILQAPVAMCFMSGPDHVVEVANAMMIELWGKAEKDVMHRPIFEGLPDAGGQGLEQWIDHVYRTGKTYRAYEQPVMLLRNGKIDTVYQNFVLEAYRDSQGEIIGVIAITIDVSTQVKAKFEVERAYEQSQLAKEAAQLGVFDLDVNSGRLEWDERCRELFGVGHDGPVSYEGDFIGGLHPEDRTDVVATINESFDKVKTDGIYDTEYRTVGIEDGRLRWVKAKGKVYFDRADNPVRLIGTVMDITEQKANEARIQEGIERKARLGAIVETSDDTIISKTLHGIITSWNNAAQRMFGYTATEAIGKHISLIIPSSRLQEEDYIIGEIRAGRRVDHFNTVRLTKDGREIPLSITVSPLIDDEGQIIGASKIARDISVQVAAQEAARRYTERLEIINSMVESISEDLDLNNILQKVTDSTTALTGAAFGAFFHNQTDENGQSYLLYTLSGAPREAFEKFGMPRNTAVFHPTFSGEGIVRVDDITKDPRYGKNPPHYGMPNGHLPVVSYLAVPVVSRSGAVIGGLFFGHPEAGKFTADHEQLVASIAAQAAIGLDNAKLYEEVKALNDKKDEFIGLASHELKTPLTSVFAYLQLLAAMPLDGKAKLFVQKALHQMKKLNMLVADLLDISKIEAGKLQLNIAEFDLKYLIEETTALIAQTHENYRIVFDTAAETCILNSDAQRIEQVLINLLTNAIKYSPGADEVRVSLDCAEDEVKVGVRDFGRGIAADKLPHLFTRFYRVEDSGLHVSGLGIGLYWSNEIITRLNGRLWVESRVGAGSTFWFTLPLHAKG</sequence>
<comment type="caution">
    <text evidence="10">The sequence shown here is derived from an EMBL/GenBank/DDBJ whole genome shotgun (WGS) entry which is preliminary data.</text>
</comment>
<dbReference type="Pfam" id="PF13185">
    <property type="entry name" value="GAF_2"/>
    <property type="match status" value="1"/>
</dbReference>
<evidence type="ECO:0000313" key="10">
    <source>
        <dbReference type="EMBL" id="GGG88587.1"/>
    </source>
</evidence>
<dbReference type="EMBL" id="BMER01000001">
    <property type="protein sequence ID" value="GGG88587.1"/>
    <property type="molecule type" value="Genomic_DNA"/>
</dbReference>
<dbReference type="SUPFAM" id="SSF55781">
    <property type="entry name" value="GAF domain-like"/>
    <property type="match status" value="1"/>
</dbReference>
<dbReference type="InterPro" id="IPR003594">
    <property type="entry name" value="HATPase_dom"/>
</dbReference>
<dbReference type="SUPFAM" id="SSF47384">
    <property type="entry name" value="Homodimeric domain of signal transducing histidine kinase"/>
    <property type="match status" value="1"/>
</dbReference>
<dbReference type="InterPro" id="IPR036097">
    <property type="entry name" value="HisK_dim/P_sf"/>
</dbReference>
<dbReference type="InterPro" id="IPR003661">
    <property type="entry name" value="HisK_dim/P_dom"/>
</dbReference>
<name>A0A917HS00_9SPHI</name>
<gene>
    <name evidence="10" type="ORF">GCM10007415_23310</name>
</gene>
<dbReference type="Gene3D" id="1.10.287.130">
    <property type="match status" value="1"/>
</dbReference>
<reference evidence="10" key="2">
    <citation type="submission" date="2020-09" db="EMBL/GenBank/DDBJ databases">
        <authorList>
            <person name="Sun Q."/>
            <person name="Zhou Y."/>
        </authorList>
    </citation>
    <scope>NUCLEOTIDE SEQUENCE</scope>
    <source>
        <strain evidence="10">CGMCC 1.12195</strain>
    </source>
</reference>
<dbReference type="InterPro" id="IPR035965">
    <property type="entry name" value="PAS-like_dom_sf"/>
</dbReference>
<dbReference type="PROSITE" id="PS50113">
    <property type="entry name" value="PAC"/>
    <property type="match status" value="3"/>
</dbReference>
<dbReference type="FunFam" id="3.30.565.10:FF:000006">
    <property type="entry name" value="Sensor histidine kinase WalK"/>
    <property type="match status" value="1"/>
</dbReference>
<dbReference type="CDD" id="cd00075">
    <property type="entry name" value="HATPase"/>
    <property type="match status" value="1"/>
</dbReference>
<feature type="domain" description="PAC" evidence="9">
    <location>
        <begin position="674"/>
        <end position="728"/>
    </location>
</feature>
<dbReference type="PRINTS" id="PR00344">
    <property type="entry name" value="BCTRLSENSOR"/>
</dbReference>
<evidence type="ECO:0000256" key="5">
    <source>
        <dbReference type="ARBA" id="ARBA00022777"/>
    </source>
</evidence>
<dbReference type="SMART" id="SM00091">
    <property type="entry name" value="PAS"/>
    <property type="match status" value="5"/>
</dbReference>
<keyword evidence="4" id="KW-0808">Transferase</keyword>
<dbReference type="SMART" id="SM00065">
    <property type="entry name" value="GAF"/>
    <property type="match status" value="1"/>
</dbReference>
<evidence type="ECO:0000259" key="9">
    <source>
        <dbReference type="PROSITE" id="PS50113"/>
    </source>
</evidence>
<dbReference type="NCBIfam" id="TIGR00229">
    <property type="entry name" value="sensory_box"/>
    <property type="match status" value="2"/>
</dbReference>
<keyword evidence="3" id="KW-0597">Phosphoprotein</keyword>
<dbReference type="Pfam" id="PF00512">
    <property type="entry name" value="HisKA"/>
    <property type="match status" value="1"/>
</dbReference>
<evidence type="ECO:0000256" key="2">
    <source>
        <dbReference type="ARBA" id="ARBA00012438"/>
    </source>
</evidence>
<dbReference type="GO" id="GO:0006355">
    <property type="term" value="P:regulation of DNA-templated transcription"/>
    <property type="evidence" value="ECO:0007669"/>
    <property type="project" value="InterPro"/>
</dbReference>
<keyword evidence="11" id="KW-1185">Reference proteome</keyword>
<dbReference type="SUPFAM" id="SSF55874">
    <property type="entry name" value="ATPase domain of HSP90 chaperone/DNA topoisomerase II/histidine kinase"/>
    <property type="match status" value="1"/>
</dbReference>
<evidence type="ECO:0000256" key="1">
    <source>
        <dbReference type="ARBA" id="ARBA00000085"/>
    </source>
</evidence>
<dbReference type="InterPro" id="IPR005467">
    <property type="entry name" value="His_kinase_dom"/>
</dbReference>
<dbReference type="Gene3D" id="2.10.70.100">
    <property type="match status" value="1"/>
</dbReference>
<dbReference type="PANTHER" id="PTHR43304:SF1">
    <property type="entry name" value="PAC DOMAIN-CONTAINING PROTEIN"/>
    <property type="match status" value="1"/>
</dbReference>
<feature type="coiled-coil region" evidence="6">
    <location>
        <begin position="162"/>
        <end position="207"/>
    </location>
</feature>
<dbReference type="PANTHER" id="PTHR43304">
    <property type="entry name" value="PHYTOCHROME-LIKE PROTEIN CPH1"/>
    <property type="match status" value="1"/>
</dbReference>
<evidence type="ECO:0000256" key="3">
    <source>
        <dbReference type="ARBA" id="ARBA00022553"/>
    </source>
</evidence>
<dbReference type="CDD" id="cd00082">
    <property type="entry name" value="HisKA"/>
    <property type="match status" value="1"/>
</dbReference>
<feature type="domain" description="PAC" evidence="9">
    <location>
        <begin position="546"/>
        <end position="599"/>
    </location>
</feature>
<dbReference type="EC" id="2.7.13.3" evidence="2"/>
<dbReference type="SUPFAM" id="SSF55785">
    <property type="entry name" value="PYP-like sensor domain (PAS domain)"/>
    <property type="match status" value="5"/>
</dbReference>
<evidence type="ECO:0000256" key="6">
    <source>
        <dbReference type="SAM" id="Coils"/>
    </source>
</evidence>
<dbReference type="SMART" id="SM00388">
    <property type="entry name" value="HisKA"/>
    <property type="match status" value="1"/>
</dbReference>
<dbReference type="InterPro" id="IPR013655">
    <property type="entry name" value="PAS_fold_3"/>
</dbReference>
<evidence type="ECO:0000259" key="7">
    <source>
        <dbReference type="PROSITE" id="PS50109"/>
    </source>
</evidence>
<dbReference type="InterPro" id="IPR013656">
    <property type="entry name" value="PAS_4"/>
</dbReference>
<dbReference type="RefSeq" id="WP_188506029.1">
    <property type="nucleotide sequence ID" value="NZ_BMER01000001.1"/>
</dbReference>
<evidence type="ECO:0000259" key="8">
    <source>
        <dbReference type="PROSITE" id="PS50112"/>
    </source>
</evidence>
<organism evidence="10 11">
    <name type="scientific">Parapedobacter pyrenivorans</name>
    <dbReference type="NCBI Taxonomy" id="1305674"/>
    <lineage>
        <taxon>Bacteria</taxon>
        <taxon>Pseudomonadati</taxon>
        <taxon>Bacteroidota</taxon>
        <taxon>Sphingobacteriia</taxon>
        <taxon>Sphingobacteriales</taxon>
        <taxon>Sphingobacteriaceae</taxon>
        <taxon>Parapedobacter</taxon>
    </lineage>
</organism>
<dbReference type="InterPro" id="IPR000014">
    <property type="entry name" value="PAS"/>
</dbReference>
<evidence type="ECO:0000313" key="11">
    <source>
        <dbReference type="Proteomes" id="UP000660862"/>
    </source>
</evidence>
<dbReference type="Proteomes" id="UP000660862">
    <property type="component" value="Unassembled WGS sequence"/>
</dbReference>
<dbReference type="InterPro" id="IPR036890">
    <property type="entry name" value="HATPase_C_sf"/>
</dbReference>
<dbReference type="CDD" id="cd00130">
    <property type="entry name" value="PAS"/>
    <property type="match status" value="3"/>
</dbReference>
<protein>
    <recommendedName>
        <fullName evidence="2">histidine kinase</fullName>
        <ecNumber evidence="2">2.7.13.3</ecNumber>
    </recommendedName>
</protein>
<comment type="catalytic activity">
    <reaction evidence="1">
        <text>ATP + protein L-histidine = ADP + protein N-phospho-L-histidine.</text>
        <dbReference type="EC" id="2.7.13.3"/>
    </reaction>
</comment>
<dbReference type="InterPro" id="IPR013767">
    <property type="entry name" value="PAS_fold"/>
</dbReference>
<dbReference type="Pfam" id="PF02518">
    <property type="entry name" value="HATPase_c"/>
    <property type="match status" value="1"/>
</dbReference>
<dbReference type="Gene3D" id="3.30.565.10">
    <property type="entry name" value="Histidine kinase-like ATPase, C-terminal domain"/>
    <property type="match status" value="1"/>
</dbReference>
<feature type="domain" description="PAC" evidence="9">
    <location>
        <begin position="412"/>
        <end position="467"/>
    </location>
</feature>
<dbReference type="Gene3D" id="3.30.450.20">
    <property type="entry name" value="PAS domain"/>
    <property type="match status" value="5"/>
</dbReference>
<dbReference type="InterPro" id="IPR003018">
    <property type="entry name" value="GAF"/>
</dbReference>
<dbReference type="InterPro" id="IPR001610">
    <property type="entry name" value="PAC"/>
</dbReference>
<dbReference type="AlphaFoldDB" id="A0A917HS00"/>
<dbReference type="Pfam" id="PF08448">
    <property type="entry name" value="PAS_4"/>
    <property type="match status" value="1"/>
</dbReference>
<dbReference type="InterPro" id="IPR052162">
    <property type="entry name" value="Sensor_kinase/Photoreceptor"/>
</dbReference>
<keyword evidence="6" id="KW-0175">Coiled coil</keyword>
<dbReference type="InterPro" id="IPR000700">
    <property type="entry name" value="PAS-assoc_C"/>
</dbReference>
<dbReference type="FunFam" id="3.30.450.20:FF:000099">
    <property type="entry name" value="Sensory box sensor histidine kinase"/>
    <property type="match status" value="1"/>
</dbReference>
<dbReference type="Pfam" id="PF08447">
    <property type="entry name" value="PAS_3"/>
    <property type="match status" value="2"/>
</dbReference>
<dbReference type="InterPro" id="IPR004358">
    <property type="entry name" value="Sig_transdc_His_kin-like_C"/>
</dbReference>
<keyword evidence="5" id="KW-0418">Kinase</keyword>
<dbReference type="GO" id="GO:0000155">
    <property type="term" value="F:phosphorelay sensor kinase activity"/>
    <property type="evidence" value="ECO:0007669"/>
    <property type="project" value="InterPro"/>
</dbReference>
<feature type="domain" description="Histidine kinase" evidence="7">
    <location>
        <begin position="915"/>
        <end position="1128"/>
    </location>
</feature>